<gene>
    <name evidence="1" type="ORF">Ccrd_014794</name>
</gene>
<keyword evidence="2" id="KW-1185">Reference proteome</keyword>
<comment type="caution">
    <text evidence="1">The sequence shown here is derived from an EMBL/GenBank/DDBJ whole genome shotgun (WGS) entry which is preliminary data.</text>
</comment>
<dbReference type="Gramene" id="KVI06851">
    <property type="protein sequence ID" value="KVI06851"/>
    <property type="gene ID" value="Ccrd_014794"/>
</dbReference>
<evidence type="ECO:0000313" key="2">
    <source>
        <dbReference type="Proteomes" id="UP000243975"/>
    </source>
</evidence>
<reference evidence="1 2" key="1">
    <citation type="journal article" date="2016" name="Sci. Rep.">
        <title>The genome sequence of the outbreeding globe artichoke constructed de novo incorporating a phase-aware low-pass sequencing strategy of F1 progeny.</title>
        <authorList>
            <person name="Scaglione D."/>
            <person name="Reyes-Chin-Wo S."/>
            <person name="Acquadro A."/>
            <person name="Froenicke L."/>
            <person name="Portis E."/>
            <person name="Beitel C."/>
            <person name="Tirone M."/>
            <person name="Mauro R."/>
            <person name="Lo Monaco A."/>
            <person name="Mauromicale G."/>
            <person name="Faccioli P."/>
            <person name="Cattivelli L."/>
            <person name="Rieseberg L."/>
            <person name="Michelmore R."/>
            <person name="Lanteri S."/>
        </authorList>
    </citation>
    <scope>NUCLEOTIDE SEQUENCE [LARGE SCALE GENOMIC DNA]</scope>
    <source>
        <strain evidence="1">2C</strain>
    </source>
</reference>
<protein>
    <submittedName>
        <fullName evidence="1">Uncharacterized protein</fullName>
    </submittedName>
</protein>
<organism evidence="1 2">
    <name type="scientific">Cynara cardunculus var. scolymus</name>
    <name type="common">Globe artichoke</name>
    <name type="synonym">Cynara scolymus</name>
    <dbReference type="NCBI Taxonomy" id="59895"/>
    <lineage>
        <taxon>Eukaryota</taxon>
        <taxon>Viridiplantae</taxon>
        <taxon>Streptophyta</taxon>
        <taxon>Embryophyta</taxon>
        <taxon>Tracheophyta</taxon>
        <taxon>Spermatophyta</taxon>
        <taxon>Magnoliopsida</taxon>
        <taxon>eudicotyledons</taxon>
        <taxon>Gunneridae</taxon>
        <taxon>Pentapetalae</taxon>
        <taxon>asterids</taxon>
        <taxon>campanulids</taxon>
        <taxon>Asterales</taxon>
        <taxon>Asteraceae</taxon>
        <taxon>Carduoideae</taxon>
        <taxon>Cardueae</taxon>
        <taxon>Carduinae</taxon>
        <taxon>Cynara</taxon>
    </lineage>
</organism>
<sequence length="70" mass="8462">MHVWYLKRLPSYIVNLLDKLLNELEDLESTVQVFEIASSMYPPILNFGYINDKIVFDWIKYEPPIEDERR</sequence>
<accession>A0A103YD15</accession>
<evidence type="ECO:0000313" key="1">
    <source>
        <dbReference type="EMBL" id="KVI06851.1"/>
    </source>
</evidence>
<dbReference type="EMBL" id="LEKV01001566">
    <property type="protein sequence ID" value="KVI06851.1"/>
    <property type="molecule type" value="Genomic_DNA"/>
</dbReference>
<name>A0A103YD15_CYNCS</name>
<dbReference type="Proteomes" id="UP000243975">
    <property type="component" value="Unassembled WGS sequence"/>
</dbReference>
<proteinExistence type="predicted"/>
<dbReference type="AlphaFoldDB" id="A0A103YD15"/>